<dbReference type="SUPFAM" id="SSF50156">
    <property type="entry name" value="PDZ domain-like"/>
    <property type="match status" value="3"/>
</dbReference>
<dbReference type="Pfam" id="PF09379">
    <property type="entry name" value="FERM_N"/>
    <property type="match status" value="1"/>
</dbReference>
<dbReference type="InterPro" id="IPR000299">
    <property type="entry name" value="FERM_domain"/>
</dbReference>
<dbReference type="InterPro" id="IPR019748">
    <property type="entry name" value="FERM_central"/>
</dbReference>
<dbReference type="EMBL" id="JAFDVH010000001">
    <property type="protein sequence ID" value="KAG7492633.1"/>
    <property type="molecule type" value="Genomic_DNA"/>
</dbReference>
<feature type="region of interest" description="Disordered" evidence="2">
    <location>
        <begin position="639"/>
        <end position="717"/>
    </location>
</feature>
<feature type="domain" description="FERM" evidence="3">
    <location>
        <begin position="310"/>
        <end position="603"/>
    </location>
</feature>
<dbReference type="SMART" id="SM00295">
    <property type="entry name" value="B41"/>
    <property type="match status" value="1"/>
</dbReference>
<evidence type="ECO:0000259" key="3">
    <source>
        <dbReference type="PROSITE" id="PS50057"/>
    </source>
</evidence>
<feature type="compositionally biased region" description="Basic and acidic residues" evidence="2">
    <location>
        <begin position="652"/>
        <end position="702"/>
    </location>
</feature>
<name>A0A9D3QM00_MEGAT</name>
<evidence type="ECO:0000256" key="2">
    <source>
        <dbReference type="SAM" id="MobiDB-lite"/>
    </source>
</evidence>
<dbReference type="SMART" id="SM01196">
    <property type="entry name" value="FERM_C"/>
    <property type="match status" value="1"/>
</dbReference>
<dbReference type="SUPFAM" id="SSF50729">
    <property type="entry name" value="PH domain-like"/>
    <property type="match status" value="1"/>
</dbReference>
<dbReference type="InterPro" id="IPR018979">
    <property type="entry name" value="FERM_N"/>
</dbReference>
<feature type="compositionally biased region" description="Polar residues" evidence="2">
    <location>
        <begin position="703"/>
        <end position="717"/>
    </location>
</feature>
<dbReference type="PANTHER" id="PTHR46900">
    <property type="entry name" value="TYROSINE-PROTEIN PHOSPHATASE NON-RECEPTOR TYPE 13"/>
    <property type="match status" value="1"/>
</dbReference>
<dbReference type="PROSITE" id="PS50106">
    <property type="entry name" value="PDZ"/>
    <property type="match status" value="3"/>
</dbReference>
<organism evidence="6 7">
    <name type="scientific">Megalops atlanticus</name>
    <name type="common">Tarpon</name>
    <name type="synonym">Clupea gigantea</name>
    <dbReference type="NCBI Taxonomy" id="7932"/>
    <lineage>
        <taxon>Eukaryota</taxon>
        <taxon>Metazoa</taxon>
        <taxon>Chordata</taxon>
        <taxon>Craniata</taxon>
        <taxon>Vertebrata</taxon>
        <taxon>Euteleostomi</taxon>
        <taxon>Actinopterygii</taxon>
        <taxon>Neopterygii</taxon>
        <taxon>Teleostei</taxon>
        <taxon>Elopiformes</taxon>
        <taxon>Megalopidae</taxon>
        <taxon>Megalops</taxon>
    </lineage>
</organism>
<feature type="domain" description="PDZ" evidence="4">
    <location>
        <begin position="898"/>
        <end position="983"/>
    </location>
</feature>
<dbReference type="Pfam" id="PF09380">
    <property type="entry name" value="FERM_C"/>
    <property type="match status" value="1"/>
</dbReference>
<dbReference type="Pfam" id="PF00373">
    <property type="entry name" value="FERM_M"/>
    <property type="match status" value="1"/>
</dbReference>
<evidence type="ECO:0000313" key="7">
    <source>
        <dbReference type="Proteomes" id="UP001046870"/>
    </source>
</evidence>
<dbReference type="Proteomes" id="UP001046870">
    <property type="component" value="Chromosome 1"/>
</dbReference>
<dbReference type="CDD" id="cd14473">
    <property type="entry name" value="FERM_B-lobe"/>
    <property type="match status" value="1"/>
</dbReference>
<dbReference type="OrthoDB" id="165498at2759"/>
<feature type="compositionally biased region" description="Polar residues" evidence="2">
    <location>
        <begin position="220"/>
        <end position="231"/>
    </location>
</feature>
<dbReference type="InterPro" id="IPR011993">
    <property type="entry name" value="PH-like_dom_sf"/>
</dbReference>
<protein>
    <submittedName>
        <fullName evidence="6">Uncharacterized protein</fullName>
    </submittedName>
</protein>
<keyword evidence="7" id="KW-1185">Reference proteome</keyword>
<dbReference type="InterPro" id="IPR014352">
    <property type="entry name" value="FERM/acyl-CoA-bd_prot_sf"/>
</dbReference>
<reference evidence="6" key="1">
    <citation type="submission" date="2021-01" db="EMBL/GenBank/DDBJ databases">
        <authorList>
            <person name="Zahm M."/>
            <person name="Roques C."/>
            <person name="Cabau C."/>
            <person name="Klopp C."/>
            <person name="Donnadieu C."/>
            <person name="Jouanno E."/>
            <person name="Lampietro C."/>
            <person name="Louis A."/>
            <person name="Herpin A."/>
            <person name="Echchiki A."/>
            <person name="Berthelot C."/>
            <person name="Parey E."/>
            <person name="Roest-Crollius H."/>
            <person name="Braasch I."/>
            <person name="Postlethwait J."/>
            <person name="Bobe J."/>
            <person name="Montfort J."/>
            <person name="Bouchez O."/>
            <person name="Begum T."/>
            <person name="Mejri S."/>
            <person name="Adams A."/>
            <person name="Chen W.-J."/>
            <person name="Guiguen Y."/>
        </authorList>
    </citation>
    <scope>NUCLEOTIDE SEQUENCE</scope>
    <source>
        <strain evidence="6">YG-15Mar2019-1</strain>
        <tissue evidence="6">Brain</tissue>
    </source>
</reference>
<dbReference type="Gene3D" id="2.30.29.30">
    <property type="entry name" value="Pleckstrin-homology domain (PH domain)/Phosphotyrosine-binding domain (PTB)"/>
    <property type="match status" value="1"/>
</dbReference>
<dbReference type="PROSITE" id="PS50057">
    <property type="entry name" value="FERM_3"/>
    <property type="match status" value="1"/>
</dbReference>
<dbReference type="PRINTS" id="PR00935">
    <property type="entry name" value="BAND41"/>
</dbReference>
<dbReference type="InterPro" id="IPR035963">
    <property type="entry name" value="FERM_2"/>
</dbReference>
<dbReference type="InterPro" id="IPR019749">
    <property type="entry name" value="Band_41_domain"/>
</dbReference>
<feature type="region of interest" description="Disordered" evidence="2">
    <location>
        <begin position="220"/>
        <end position="269"/>
    </location>
</feature>
<feature type="domain" description="PDZ" evidence="4">
    <location>
        <begin position="733"/>
        <end position="819"/>
    </location>
</feature>
<dbReference type="Pfam" id="PF16474">
    <property type="entry name" value="KIND"/>
    <property type="match status" value="1"/>
</dbReference>
<feature type="region of interest" description="Disordered" evidence="2">
    <location>
        <begin position="1194"/>
        <end position="1233"/>
    </location>
</feature>
<dbReference type="CDD" id="cd06792">
    <property type="entry name" value="PDZ2-PTPN13_FRMPD2-like"/>
    <property type="match status" value="1"/>
</dbReference>
<dbReference type="Pfam" id="PF00595">
    <property type="entry name" value="PDZ"/>
    <property type="match status" value="3"/>
</dbReference>
<proteinExistence type="predicted"/>
<dbReference type="InterPro" id="IPR029071">
    <property type="entry name" value="Ubiquitin-like_domsf"/>
</dbReference>
<evidence type="ECO:0000259" key="5">
    <source>
        <dbReference type="PROSITE" id="PS51377"/>
    </source>
</evidence>
<dbReference type="Gene3D" id="2.30.42.10">
    <property type="match status" value="3"/>
</dbReference>
<accession>A0A9D3QM00</accession>
<feature type="domain" description="PDZ" evidence="4">
    <location>
        <begin position="1040"/>
        <end position="1127"/>
    </location>
</feature>
<feature type="domain" description="KIND" evidence="5">
    <location>
        <begin position="14"/>
        <end position="190"/>
    </location>
</feature>
<feature type="compositionally biased region" description="Polar residues" evidence="2">
    <location>
        <begin position="246"/>
        <end position="269"/>
    </location>
</feature>
<evidence type="ECO:0000256" key="1">
    <source>
        <dbReference type="ARBA" id="ARBA00022737"/>
    </source>
</evidence>
<dbReference type="AlphaFoldDB" id="A0A9D3QM00"/>
<dbReference type="CDD" id="cd06695">
    <property type="entry name" value="PDZ3_PTPN13_FRMPD2-like"/>
    <property type="match status" value="1"/>
</dbReference>
<evidence type="ECO:0000259" key="4">
    <source>
        <dbReference type="PROSITE" id="PS50106"/>
    </source>
</evidence>
<dbReference type="InterPro" id="IPR001478">
    <property type="entry name" value="PDZ"/>
</dbReference>
<dbReference type="SMART" id="SM00228">
    <property type="entry name" value="PDZ"/>
    <property type="match status" value="3"/>
</dbReference>
<feature type="compositionally biased region" description="Acidic residues" evidence="2">
    <location>
        <begin position="1198"/>
        <end position="1215"/>
    </location>
</feature>
<dbReference type="Gene3D" id="1.20.80.10">
    <property type="match status" value="1"/>
</dbReference>
<dbReference type="SUPFAM" id="SSF47031">
    <property type="entry name" value="Second domain of FERM"/>
    <property type="match status" value="1"/>
</dbReference>
<comment type="caution">
    <text evidence="6">The sequence shown here is derived from an EMBL/GenBank/DDBJ whole genome shotgun (WGS) entry which is preliminary data.</text>
</comment>
<dbReference type="PROSITE" id="PS51377">
    <property type="entry name" value="KIND"/>
    <property type="match status" value="1"/>
</dbReference>
<sequence>MDRCCCTLGMDMFVTLAEVLEARGAPLEEDEVWSLLQVTVEMLLDYKGSSMCNIISPGSLLLSASGHLAFKNCSRSEDVGSFTAPEALQGRAITTRLATEKTMVYSLGMTLYWSVDYHLPQNQPVQLSDHLNHLLLSMCEDMPHRRANLLAILETCDTRHKSAVLPPPPTVIKQLVEDVFRVSVDRVSESASLLTDRSQIIRERLHGGVHQKTPWIQKVKSSPAHTYQTRSNRMHKEPCQRGSDCSWHTPSRYTPQNSDTRPPHLSDSNTSLIQKRAKGPEFIRSQEPQIVLELPGSIVSKKGKSYSTQRELTVVMPNAQRILVKCDVKSKGGDVFDMVVAHTNLVEHFYFSLAFLDDDEFFFLDHETKISKVAPECWKKAPTASFVLFLRVKFFVDDITFILLTRHQYYLQLRKDILEDRVHCDKETGLLLGALALQAEFGDYIPEVYGKKYYQSEQYISKRLLQKMAMPFIREELPRLHALSARMLPEEAEMEFLTVAQQLPEYGVLFHRVAREKKPVMGELVLGICARGIMVYEVKDDSRVSYLRLHWHETDCISSTRRKFTLQNSVSRRKHTFLTESSRISKYLLNLCCAQHKFHTEMNSRELSHSLASEESIVQYAVVCRARCSQAKALSRSNVFLNGGGPFPGDPSRCDSAAKPREDLASRMEARIKQQRERREQREDEGQRPAWRDPDKGTHEESTMSLVNQDSEGPSISADTPTRFALPEREVVCVTLKKDPKVGLGIVIVGEENTENLDLGIFIASIIPDGPADKDGRIAPGGRLISLNKISLEGVTFSAAADIMQSSPEEVELIISQPKRLQVQSNVGLVLERNYDSQTTLTADCRPGEEEAEDIPSEVVTPKPGSLLPVPVVRIMDEQECYSRSLSLSSLGEAEVISVELKKTDDSLGMNVIGGVDTSVRHGGIYIKSLAPGGAAEQDGRIQIGDRLLEVNGICLRSVTHQEAVECLTRTGEVVNLVLERESLAEQCPSPDTQNTPPSPRTAKTIHIRKISCPAIPMTTPFSMNAYQDYSFLTAENTQEVMLKKNANGLGFSFMITPLDVAGDSGSIVQIKRLFPGQPAQESGLIQEGDVILAVNGHPLRGLSYQRVLHLLRGVKGDVTLTLCRPAPGGRTGSNHIGSPTLSLRREMRSKSFDVQQSNVMVQHSFLAEGHLIITVDIDITKASWVKSGNLPCWRQEEENEEEEEEEEKKEDEGEDQRKVQRQAGKAITSKLH</sequence>
<dbReference type="InterPro" id="IPR036034">
    <property type="entry name" value="PDZ_sf"/>
</dbReference>
<dbReference type="Gene3D" id="1.10.510.10">
    <property type="entry name" value="Transferase(Phosphotransferase) domain 1"/>
    <property type="match status" value="1"/>
</dbReference>
<dbReference type="SUPFAM" id="SSF54236">
    <property type="entry name" value="Ubiquitin-like"/>
    <property type="match status" value="1"/>
</dbReference>
<dbReference type="Gene3D" id="3.10.20.90">
    <property type="entry name" value="Phosphatidylinositol 3-kinase Catalytic Subunit, Chain A, domain 1"/>
    <property type="match status" value="1"/>
</dbReference>
<evidence type="ECO:0000313" key="6">
    <source>
        <dbReference type="EMBL" id="KAG7492633.1"/>
    </source>
</evidence>
<gene>
    <name evidence="6" type="ORF">MATL_G00016360</name>
</gene>
<dbReference type="PANTHER" id="PTHR46900:SF4">
    <property type="entry name" value="FERM AND PDZ DOMAIN CONTAINING 2"/>
    <property type="match status" value="1"/>
</dbReference>
<dbReference type="InterPro" id="IPR052074">
    <property type="entry name" value="NonRcpt_TyrProt_Phosphatase"/>
</dbReference>
<dbReference type="InterPro" id="IPR018980">
    <property type="entry name" value="FERM_PH-like_C"/>
</dbReference>
<keyword evidence="1" id="KW-0677">Repeat</keyword>
<dbReference type="SMART" id="SM00750">
    <property type="entry name" value="KIND"/>
    <property type="match status" value="1"/>
</dbReference>
<dbReference type="InterPro" id="IPR011019">
    <property type="entry name" value="KIND_dom"/>
</dbReference>